<accession>A0ABU8KGF9</accession>
<evidence type="ECO:0000259" key="3">
    <source>
        <dbReference type="Pfam" id="PF22772"/>
    </source>
</evidence>
<dbReference type="Gene3D" id="3.40.50.2000">
    <property type="entry name" value="Glycogen Phosphorylase B"/>
    <property type="match status" value="1"/>
</dbReference>
<dbReference type="Gene3D" id="3.40.50.11090">
    <property type="match status" value="1"/>
</dbReference>
<evidence type="ECO:0000256" key="1">
    <source>
        <dbReference type="SAM" id="Coils"/>
    </source>
</evidence>
<sequence>MRRRLTTALAGAGSRLFGHQELKQSYHKVFDPNVQLQSYKSRLAYLCLSAAHRFGLLADLQSSYLAGLPLVPAIAPPNHIYDRDFLNLRLNRVYDLPDVEIDERRPQTINVLVPAFDFKSISAGFFGIFQVALFLRTTGVNVRLVLFDNFYFNLPEFREKILKYPGMERIFDELEVEYIGERRAPLKVSKYDYTVATVWYSAYFANKIQSLTENERFIYLIQDYESLFYPANSLHVVADRTYEMRYHAIFSSESLMNFFVKSDVGGIVSRKMSYTFFNNACSANLLSRELFIQRNCSKAKKRIVFYSRPVVDRNMFELTALSLSTAFRLGIFDPDEWDCVGMGLGEGVVELLPGVRSVSLPRMDLSTYIEEVASFDICLTLMASPHPSMIPMDLAASGCVVVTNTFKTKTESYLRSLSGNVIPAAPGLNEIVSALELAKSKSENLEERYRFAKAMKYPRNWDRSFTSRHLNFVKRHVHIVARDKLAGERRTA</sequence>
<comment type="caution">
    <text evidence="4">The sequence shown here is derived from an EMBL/GenBank/DDBJ whole genome shotgun (WGS) entry which is preliminary data.</text>
</comment>
<feature type="coiled-coil region" evidence="1">
    <location>
        <begin position="428"/>
        <end position="455"/>
    </location>
</feature>
<keyword evidence="1" id="KW-0175">Coiled coil</keyword>
<proteinExistence type="predicted"/>
<evidence type="ECO:0000259" key="2">
    <source>
        <dbReference type="Pfam" id="PF21374"/>
    </source>
</evidence>
<dbReference type="EMBL" id="JAPYKO010000013">
    <property type="protein sequence ID" value="MEI9404185.1"/>
    <property type="molecule type" value="Genomic_DNA"/>
</dbReference>
<evidence type="ECO:0000313" key="5">
    <source>
        <dbReference type="Proteomes" id="UP001366503"/>
    </source>
</evidence>
<dbReference type="InterPro" id="IPR055050">
    <property type="entry name" value="WsaF_C"/>
</dbReference>
<keyword evidence="5" id="KW-1185">Reference proteome</keyword>
<dbReference type="InterPro" id="IPR048510">
    <property type="entry name" value="WsaF_N"/>
</dbReference>
<evidence type="ECO:0000313" key="4">
    <source>
        <dbReference type="EMBL" id="MEI9404185.1"/>
    </source>
</evidence>
<reference evidence="4 5" key="1">
    <citation type="submission" date="2022-12" db="EMBL/GenBank/DDBJ databases">
        <authorList>
            <person name="Muema E."/>
        </authorList>
    </citation>
    <scope>NUCLEOTIDE SEQUENCE [LARGE SCALE GENOMIC DNA]</scope>
    <source>
        <strain evidence="5">1330</strain>
    </source>
</reference>
<dbReference type="Pfam" id="PF21374">
    <property type="entry name" value="WsaF_N"/>
    <property type="match status" value="1"/>
</dbReference>
<dbReference type="RefSeq" id="WP_337094475.1">
    <property type="nucleotide sequence ID" value="NZ_JAPYKO010000013.1"/>
</dbReference>
<name>A0ABU8KGF9_9HYPH</name>
<evidence type="ECO:0008006" key="6">
    <source>
        <dbReference type="Google" id="ProtNLM"/>
    </source>
</evidence>
<dbReference type="Proteomes" id="UP001366503">
    <property type="component" value="Unassembled WGS sequence"/>
</dbReference>
<protein>
    <recommendedName>
        <fullName evidence="6">Glycosyl transferase family 1 domain-containing protein</fullName>
    </recommendedName>
</protein>
<feature type="domain" description="WsaF C-terminal" evidence="3">
    <location>
        <begin position="301"/>
        <end position="436"/>
    </location>
</feature>
<dbReference type="Pfam" id="PF22772">
    <property type="entry name" value="WsaF_C"/>
    <property type="match status" value="1"/>
</dbReference>
<gene>
    <name evidence="4" type="ORF">O7A05_18765</name>
</gene>
<feature type="domain" description="WsaF N-terminal" evidence="2">
    <location>
        <begin position="109"/>
        <end position="249"/>
    </location>
</feature>
<organism evidence="4 5">
    <name type="scientific">Mesorhizobium argentiipisi</name>
    <dbReference type="NCBI Taxonomy" id="3015175"/>
    <lineage>
        <taxon>Bacteria</taxon>
        <taxon>Pseudomonadati</taxon>
        <taxon>Pseudomonadota</taxon>
        <taxon>Alphaproteobacteria</taxon>
        <taxon>Hyphomicrobiales</taxon>
        <taxon>Phyllobacteriaceae</taxon>
        <taxon>Mesorhizobium</taxon>
    </lineage>
</organism>